<dbReference type="InterPro" id="IPR004226">
    <property type="entry name" value="TBCA"/>
</dbReference>
<dbReference type="AlphaFoldDB" id="L7JYT4"/>
<evidence type="ECO:0000313" key="5">
    <source>
        <dbReference type="EMBL" id="ELQ76623.1"/>
    </source>
</evidence>
<dbReference type="HOGENOM" id="CLU_164232_0_0_1"/>
<dbReference type="VEuPathDB" id="MicrosporidiaDB:THOM_0339"/>
<feature type="coiled-coil region" evidence="4">
    <location>
        <begin position="79"/>
        <end position="120"/>
    </location>
</feature>
<evidence type="ECO:0000256" key="1">
    <source>
        <dbReference type="ARBA" id="ARBA00006806"/>
    </source>
</evidence>
<protein>
    <recommendedName>
        <fullName evidence="3">Tubulin-specific chaperone A</fullName>
    </recommendedName>
</protein>
<proteinExistence type="inferred from homology"/>
<dbReference type="Gene3D" id="1.20.58.90">
    <property type="match status" value="1"/>
</dbReference>
<sequence>MRDIFNYFTTKHTSQRIRFSGSQNVLTLKKFGTHGMIKKRQIFTNALDRLKKEHSYYVKEKENVLEKIKKYNGSDEYELKLLNEMLTEVEQTILSVESNIQEYVSKLEKLEKEEKHAEKSYNL</sequence>
<keyword evidence="6" id="KW-1185">Reference proteome</keyword>
<dbReference type="Proteomes" id="UP000011185">
    <property type="component" value="Unassembled WGS sequence"/>
</dbReference>
<evidence type="ECO:0000256" key="4">
    <source>
        <dbReference type="SAM" id="Coils"/>
    </source>
</evidence>
<keyword evidence="3" id="KW-0963">Cytoplasm</keyword>
<evidence type="ECO:0000256" key="3">
    <source>
        <dbReference type="RuleBase" id="RU364030"/>
    </source>
</evidence>
<dbReference type="OMA" id="KEHEYYV"/>
<comment type="similarity">
    <text evidence="1 3">Belongs to the TBCA family.</text>
</comment>
<keyword evidence="2 3" id="KW-0143">Chaperone</keyword>
<dbReference type="OrthoDB" id="10416066at2759"/>
<dbReference type="GO" id="GO:0005874">
    <property type="term" value="C:microtubule"/>
    <property type="evidence" value="ECO:0007669"/>
    <property type="project" value="UniProtKB-KW"/>
</dbReference>
<accession>L7JYT4</accession>
<evidence type="ECO:0000256" key="2">
    <source>
        <dbReference type="ARBA" id="ARBA00023186"/>
    </source>
</evidence>
<keyword evidence="4" id="KW-0175">Coiled coil</keyword>
<keyword evidence="3" id="KW-0493">Microtubule</keyword>
<dbReference type="InterPro" id="IPR036126">
    <property type="entry name" value="TBCA_sf"/>
</dbReference>
<comment type="subunit">
    <text evidence="3">Supercomplex made of cofactors A to E. Cofactors A and D function by capturing and stabilizing tubulin in a quasi-native conformation. Cofactor E binds to the cofactor D-tubulin complex; interaction with cofactor C then causes the release of tubulin polypeptides that are committed to the native state.</text>
</comment>
<organism evidence="5 6">
    <name type="scientific">Trachipleistophora hominis</name>
    <name type="common">Microsporidian parasite</name>
    <dbReference type="NCBI Taxonomy" id="72359"/>
    <lineage>
        <taxon>Eukaryota</taxon>
        <taxon>Fungi</taxon>
        <taxon>Fungi incertae sedis</taxon>
        <taxon>Microsporidia</taxon>
        <taxon>Pleistophoridae</taxon>
        <taxon>Trachipleistophora</taxon>
    </lineage>
</organism>
<dbReference type="InParanoid" id="L7JYT4"/>
<keyword evidence="3" id="KW-0206">Cytoskeleton</keyword>
<dbReference type="SUPFAM" id="SSF46988">
    <property type="entry name" value="Tubulin chaperone cofactor A"/>
    <property type="match status" value="1"/>
</dbReference>
<evidence type="ECO:0000313" key="6">
    <source>
        <dbReference type="Proteomes" id="UP000011185"/>
    </source>
</evidence>
<dbReference type="EMBL" id="JH993832">
    <property type="protein sequence ID" value="ELQ76623.1"/>
    <property type="molecule type" value="Genomic_DNA"/>
</dbReference>
<gene>
    <name evidence="5" type="ORF">THOM_0339</name>
</gene>
<dbReference type="Pfam" id="PF02970">
    <property type="entry name" value="TBCA"/>
    <property type="match status" value="1"/>
</dbReference>
<dbReference type="GO" id="GO:0007021">
    <property type="term" value="P:tubulin complex assembly"/>
    <property type="evidence" value="ECO:0007669"/>
    <property type="project" value="UniProtKB-UniRule"/>
</dbReference>
<dbReference type="GO" id="GO:0048487">
    <property type="term" value="F:beta-tubulin binding"/>
    <property type="evidence" value="ECO:0007669"/>
    <property type="project" value="InterPro"/>
</dbReference>
<name>L7JYT4_TRAHO</name>
<comment type="subcellular location">
    <subcellularLocation>
        <location evidence="3">Cytoplasm</location>
        <location evidence="3">Cytoskeleton</location>
    </subcellularLocation>
</comment>
<dbReference type="GO" id="GO:0007023">
    <property type="term" value="P:post-chaperonin tubulin folding pathway"/>
    <property type="evidence" value="ECO:0007669"/>
    <property type="project" value="UniProtKB-UniRule"/>
</dbReference>
<reference evidence="5 6" key="1">
    <citation type="journal article" date="2012" name="PLoS Pathog.">
        <title>The genome of the obligate intracellular parasite Trachipleistophora hominis: new insights into microsporidian genome dynamics and reductive evolution.</title>
        <authorList>
            <person name="Heinz E."/>
            <person name="Williams T.A."/>
            <person name="Nakjang S."/>
            <person name="Noel C.J."/>
            <person name="Swan D.C."/>
            <person name="Goldberg A.V."/>
            <person name="Harris S.R."/>
            <person name="Weinmaier T."/>
            <person name="Markert S."/>
            <person name="Becher D."/>
            <person name="Bernhardt J."/>
            <person name="Dagan T."/>
            <person name="Hacker C."/>
            <person name="Lucocq J.M."/>
            <person name="Schweder T."/>
            <person name="Rattei T."/>
            <person name="Hall N."/>
            <person name="Hirt R.P."/>
            <person name="Embley T.M."/>
        </authorList>
    </citation>
    <scope>NUCLEOTIDE SEQUENCE [LARGE SCALE GENOMIC DNA]</scope>
</reference>